<dbReference type="EMBL" id="KK852474">
    <property type="protein sequence ID" value="KDR23089.1"/>
    <property type="molecule type" value="Genomic_DNA"/>
</dbReference>
<dbReference type="AlphaFoldDB" id="A0A067RTE0"/>
<gene>
    <name evidence="2" type="ORF">L798_14219</name>
</gene>
<evidence type="ECO:0000256" key="1">
    <source>
        <dbReference type="SAM" id="MobiDB-lite"/>
    </source>
</evidence>
<organism evidence="2 3">
    <name type="scientific">Zootermopsis nevadensis</name>
    <name type="common">Dampwood termite</name>
    <dbReference type="NCBI Taxonomy" id="136037"/>
    <lineage>
        <taxon>Eukaryota</taxon>
        <taxon>Metazoa</taxon>
        <taxon>Ecdysozoa</taxon>
        <taxon>Arthropoda</taxon>
        <taxon>Hexapoda</taxon>
        <taxon>Insecta</taxon>
        <taxon>Pterygota</taxon>
        <taxon>Neoptera</taxon>
        <taxon>Polyneoptera</taxon>
        <taxon>Dictyoptera</taxon>
        <taxon>Blattodea</taxon>
        <taxon>Blattoidea</taxon>
        <taxon>Termitoidae</taxon>
        <taxon>Termopsidae</taxon>
        <taxon>Zootermopsis</taxon>
    </lineage>
</organism>
<protein>
    <submittedName>
        <fullName evidence="2">Uncharacterized protein</fullName>
    </submittedName>
</protein>
<evidence type="ECO:0000313" key="2">
    <source>
        <dbReference type="EMBL" id="KDR23089.1"/>
    </source>
</evidence>
<accession>A0A067RTE0</accession>
<dbReference type="Proteomes" id="UP000027135">
    <property type="component" value="Unassembled WGS sequence"/>
</dbReference>
<sequence>MQDRSPSDCVCCTVSDERGLCLTRSLLYMQHVRQIPRRAVSRSATHGALHRPVVQKPRQSAIVKDRGRVRQRQGESFAEVGMHLLVRVLKKISTFSKNQKTLEIV</sequence>
<keyword evidence="3" id="KW-1185">Reference proteome</keyword>
<feature type="region of interest" description="Disordered" evidence="1">
    <location>
        <begin position="39"/>
        <end position="68"/>
    </location>
</feature>
<evidence type="ECO:0000313" key="3">
    <source>
        <dbReference type="Proteomes" id="UP000027135"/>
    </source>
</evidence>
<name>A0A067RTE0_ZOONE</name>
<dbReference type="InParanoid" id="A0A067RTE0"/>
<reference evidence="2 3" key="1">
    <citation type="journal article" date="2014" name="Nat. Commun.">
        <title>Molecular traces of alternative social organization in a termite genome.</title>
        <authorList>
            <person name="Terrapon N."/>
            <person name="Li C."/>
            <person name="Robertson H.M."/>
            <person name="Ji L."/>
            <person name="Meng X."/>
            <person name="Booth W."/>
            <person name="Chen Z."/>
            <person name="Childers C.P."/>
            <person name="Glastad K.M."/>
            <person name="Gokhale K."/>
            <person name="Gowin J."/>
            <person name="Gronenberg W."/>
            <person name="Hermansen R.A."/>
            <person name="Hu H."/>
            <person name="Hunt B.G."/>
            <person name="Huylmans A.K."/>
            <person name="Khalil S.M."/>
            <person name="Mitchell R.D."/>
            <person name="Munoz-Torres M.C."/>
            <person name="Mustard J.A."/>
            <person name="Pan H."/>
            <person name="Reese J.T."/>
            <person name="Scharf M.E."/>
            <person name="Sun F."/>
            <person name="Vogel H."/>
            <person name="Xiao J."/>
            <person name="Yang W."/>
            <person name="Yang Z."/>
            <person name="Yang Z."/>
            <person name="Zhou J."/>
            <person name="Zhu J."/>
            <person name="Brent C.S."/>
            <person name="Elsik C.G."/>
            <person name="Goodisman M.A."/>
            <person name="Liberles D.A."/>
            <person name="Roe R.M."/>
            <person name="Vargo E.L."/>
            <person name="Vilcinskas A."/>
            <person name="Wang J."/>
            <person name="Bornberg-Bauer E."/>
            <person name="Korb J."/>
            <person name="Zhang G."/>
            <person name="Liebig J."/>
        </authorList>
    </citation>
    <scope>NUCLEOTIDE SEQUENCE [LARGE SCALE GENOMIC DNA]</scope>
    <source>
        <tissue evidence="2">Whole organism</tissue>
    </source>
</reference>
<proteinExistence type="predicted"/>